<feature type="compositionally biased region" description="Basic residues" evidence="1">
    <location>
        <begin position="1"/>
        <end position="10"/>
    </location>
</feature>
<accession>Q94MN5</accession>
<name>Q94MN5_9CAUD</name>
<dbReference type="RefSeq" id="NP_203498.1">
    <property type="nucleotide sequence ID" value="NC_003085.1"/>
</dbReference>
<dbReference type="GeneID" id="921779"/>
<proteinExistence type="predicted"/>
<reference evidence="2 3" key="1">
    <citation type="submission" date="2001-06" db="EMBL/GenBank/DDBJ databases">
        <title>Genome organization of temperate Myxococcus phage Mx8.</title>
        <authorList>
            <person name="Youderian P."/>
            <person name="Walthers D."/>
            <person name="Salmi D."/>
            <person name="Magrini V."/>
            <person name="Hartzell P.L."/>
        </authorList>
    </citation>
    <scope>NUCLEOTIDE SEQUENCE [LARGE SCALE GENOMIC DNA]</scope>
</reference>
<protein>
    <submittedName>
        <fullName evidence="2">p84</fullName>
    </submittedName>
</protein>
<feature type="region of interest" description="Disordered" evidence="1">
    <location>
        <begin position="1"/>
        <end position="57"/>
    </location>
</feature>
<evidence type="ECO:0000256" key="1">
    <source>
        <dbReference type="SAM" id="MobiDB-lite"/>
    </source>
</evidence>
<keyword evidence="3" id="KW-1185">Reference proteome</keyword>
<dbReference type="Proteomes" id="UP000002093">
    <property type="component" value="Segment"/>
</dbReference>
<sequence length="57" mass="6445">MSPAKKRRQSPRGNSAWRLTRRSRTGERCWWASPPRRATVRPCSSSTGRTQSACGAR</sequence>
<evidence type="ECO:0000313" key="2">
    <source>
        <dbReference type="EMBL" id="AAK94419.1"/>
    </source>
</evidence>
<dbReference type="EMBL" id="AF396866">
    <property type="protein sequence ID" value="AAK94419.1"/>
    <property type="molecule type" value="Genomic_DNA"/>
</dbReference>
<dbReference type="KEGG" id="vg:921779"/>
<organism evidence="2 3">
    <name type="scientific">Myxococcus phage Mx8</name>
    <dbReference type="NCBI Taxonomy" id="49964"/>
    <lineage>
        <taxon>Viruses</taxon>
        <taxon>Duplodnaviria</taxon>
        <taxon>Heunggongvirae</taxon>
        <taxon>Uroviricota</taxon>
        <taxon>Caudoviricetes</taxon>
        <taxon>Myxoctovirus</taxon>
        <taxon>Myxoctovirus Mx8</taxon>
    </lineage>
</organism>
<feature type="compositionally biased region" description="Polar residues" evidence="1">
    <location>
        <begin position="42"/>
        <end position="57"/>
    </location>
</feature>
<evidence type="ECO:0000313" key="3">
    <source>
        <dbReference type="Proteomes" id="UP000002093"/>
    </source>
</evidence>